<evidence type="ECO:0000256" key="1">
    <source>
        <dbReference type="ARBA" id="ARBA00022801"/>
    </source>
</evidence>
<dbReference type="STRING" id="1075402.AN216_02565"/>
<dbReference type="InterPro" id="IPR023365">
    <property type="entry name" value="Sortase_dom-sf"/>
</dbReference>
<gene>
    <name evidence="3" type="ORF">AN216_02565</name>
</gene>
<keyword evidence="4" id="KW-1185">Reference proteome</keyword>
<dbReference type="Pfam" id="PF04203">
    <property type="entry name" value="Sortase"/>
    <property type="match status" value="1"/>
</dbReference>
<dbReference type="AlphaFoldDB" id="A0A1E7KNV4"/>
<dbReference type="EMBL" id="LJGU01000095">
    <property type="protein sequence ID" value="OEV05564.1"/>
    <property type="molecule type" value="Genomic_DNA"/>
</dbReference>
<dbReference type="Gene3D" id="2.40.260.10">
    <property type="entry name" value="Sortase"/>
    <property type="match status" value="1"/>
</dbReference>
<keyword evidence="1" id="KW-0378">Hydrolase</keyword>
<evidence type="ECO:0000256" key="2">
    <source>
        <dbReference type="SAM" id="MobiDB-lite"/>
    </source>
</evidence>
<dbReference type="InterPro" id="IPR042001">
    <property type="entry name" value="Sortase_F"/>
</dbReference>
<evidence type="ECO:0000313" key="4">
    <source>
        <dbReference type="Proteomes" id="UP000176101"/>
    </source>
</evidence>
<feature type="region of interest" description="Disordered" evidence="2">
    <location>
        <begin position="1"/>
        <end position="48"/>
    </location>
</feature>
<dbReference type="OrthoDB" id="525039at2"/>
<dbReference type="SUPFAM" id="SSF63817">
    <property type="entry name" value="Sortase"/>
    <property type="match status" value="1"/>
</dbReference>
<evidence type="ECO:0000313" key="3">
    <source>
        <dbReference type="EMBL" id="OEV05564.1"/>
    </source>
</evidence>
<name>A0A1E7KNV4_9ACTN</name>
<dbReference type="InterPro" id="IPR005754">
    <property type="entry name" value="Sortase"/>
</dbReference>
<comment type="caution">
    <text evidence="3">The sequence shown here is derived from an EMBL/GenBank/DDBJ whole genome shotgun (WGS) entry which is preliminary data.</text>
</comment>
<proteinExistence type="predicted"/>
<organism evidence="3 4">
    <name type="scientific">Streptomyces oceani</name>
    <dbReference type="NCBI Taxonomy" id="1075402"/>
    <lineage>
        <taxon>Bacteria</taxon>
        <taxon>Bacillati</taxon>
        <taxon>Actinomycetota</taxon>
        <taxon>Actinomycetes</taxon>
        <taxon>Kitasatosporales</taxon>
        <taxon>Streptomycetaceae</taxon>
        <taxon>Streptomyces</taxon>
    </lineage>
</organism>
<sequence length="185" mass="19562">MLALALAPGQEPPPAPPDSARSPASHPQQSLQPQSSALPKSRPVSISVPKIHLKTRVETVATAPNGSVDMPDDPDHAAWYHGSPTPGATGNAVVVGHVDSRSGPAAFYGLGALRPGDSLSVDRRDGRTAHFTVERIKVWPADRFPSEKVYGPTSAPRLTLITCADWDPEAQTYRSNLVITAHPGS</sequence>
<dbReference type="GO" id="GO:0016787">
    <property type="term" value="F:hydrolase activity"/>
    <property type="evidence" value="ECO:0007669"/>
    <property type="project" value="UniProtKB-KW"/>
</dbReference>
<dbReference type="Proteomes" id="UP000176101">
    <property type="component" value="Unassembled WGS sequence"/>
</dbReference>
<dbReference type="CDD" id="cd05829">
    <property type="entry name" value="Sortase_F"/>
    <property type="match status" value="1"/>
</dbReference>
<feature type="compositionally biased region" description="Low complexity" evidence="2">
    <location>
        <begin position="18"/>
        <end position="39"/>
    </location>
</feature>
<protein>
    <recommendedName>
        <fullName evidence="5">Peptidase C60</fullName>
    </recommendedName>
</protein>
<evidence type="ECO:0008006" key="5">
    <source>
        <dbReference type="Google" id="ProtNLM"/>
    </source>
</evidence>
<accession>A0A1E7KNV4</accession>
<reference evidence="3 4" key="1">
    <citation type="journal article" date="2016" name="Front. Microbiol.">
        <title>Comparative Genomics Analysis of Streptomyces Species Reveals Their Adaptation to the Marine Environment and Their Diversity at the Genomic Level.</title>
        <authorList>
            <person name="Tian X."/>
            <person name="Zhang Z."/>
            <person name="Yang T."/>
            <person name="Chen M."/>
            <person name="Li J."/>
            <person name="Chen F."/>
            <person name="Yang J."/>
            <person name="Li W."/>
            <person name="Zhang B."/>
            <person name="Zhang Z."/>
            <person name="Wu J."/>
            <person name="Zhang C."/>
            <person name="Long L."/>
            <person name="Xiao J."/>
        </authorList>
    </citation>
    <scope>NUCLEOTIDE SEQUENCE [LARGE SCALE GENOMIC DNA]</scope>
    <source>
        <strain evidence="3 4">SCSIO 02100</strain>
    </source>
</reference>
<dbReference type="RefSeq" id="WP_070194921.1">
    <property type="nucleotide sequence ID" value="NZ_LJGU01000095.1"/>
</dbReference>